<gene>
    <name evidence="3" type="ORF">OS493_017925</name>
</gene>
<name>A0A9W9Z2T2_9CNID</name>
<evidence type="ECO:0000313" key="4">
    <source>
        <dbReference type="Proteomes" id="UP001163046"/>
    </source>
</evidence>
<keyword evidence="1" id="KW-1133">Transmembrane helix</keyword>
<keyword evidence="1" id="KW-0812">Transmembrane</keyword>
<evidence type="ECO:0000256" key="1">
    <source>
        <dbReference type="SAM" id="Phobius"/>
    </source>
</evidence>
<sequence>MDGDVCCCVFLIVVISLVTGVPCLYYGTKCKNAELRAEHKTGLCKNIHNNDSAIAVRLFGWISSIPWLMALGWCLSKLCGIGYAVGVELLWKLMLNLST</sequence>
<feature type="signal peptide" evidence="2">
    <location>
        <begin position="1"/>
        <end position="20"/>
    </location>
</feature>
<dbReference type="Proteomes" id="UP001163046">
    <property type="component" value="Unassembled WGS sequence"/>
</dbReference>
<feature type="transmembrane region" description="Helical" evidence="1">
    <location>
        <begin position="67"/>
        <end position="91"/>
    </location>
</feature>
<dbReference type="AlphaFoldDB" id="A0A9W9Z2T2"/>
<evidence type="ECO:0000256" key="2">
    <source>
        <dbReference type="SAM" id="SignalP"/>
    </source>
</evidence>
<comment type="caution">
    <text evidence="3">The sequence shown here is derived from an EMBL/GenBank/DDBJ whole genome shotgun (WGS) entry which is preliminary data.</text>
</comment>
<proteinExistence type="predicted"/>
<keyword evidence="2" id="KW-0732">Signal</keyword>
<reference evidence="3" key="1">
    <citation type="submission" date="2023-01" db="EMBL/GenBank/DDBJ databases">
        <title>Genome assembly of the deep-sea coral Lophelia pertusa.</title>
        <authorList>
            <person name="Herrera S."/>
            <person name="Cordes E."/>
        </authorList>
    </citation>
    <scope>NUCLEOTIDE SEQUENCE</scope>
    <source>
        <strain evidence="3">USNM1676648</strain>
        <tissue evidence="3">Polyp</tissue>
    </source>
</reference>
<evidence type="ECO:0000313" key="3">
    <source>
        <dbReference type="EMBL" id="KAJ7372653.1"/>
    </source>
</evidence>
<organism evidence="3 4">
    <name type="scientific">Desmophyllum pertusum</name>
    <dbReference type="NCBI Taxonomy" id="174260"/>
    <lineage>
        <taxon>Eukaryota</taxon>
        <taxon>Metazoa</taxon>
        <taxon>Cnidaria</taxon>
        <taxon>Anthozoa</taxon>
        <taxon>Hexacorallia</taxon>
        <taxon>Scleractinia</taxon>
        <taxon>Caryophylliina</taxon>
        <taxon>Caryophylliidae</taxon>
        <taxon>Desmophyllum</taxon>
    </lineage>
</organism>
<accession>A0A9W9Z2T2</accession>
<keyword evidence="1" id="KW-0472">Membrane</keyword>
<protein>
    <submittedName>
        <fullName evidence="3">Uncharacterized protein</fullName>
    </submittedName>
</protein>
<feature type="chain" id="PRO_5040991383" evidence="2">
    <location>
        <begin position="21"/>
        <end position="99"/>
    </location>
</feature>
<dbReference type="EMBL" id="MU826835">
    <property type="protein sequence ID" value="KAJ7372653.1"/>
    <property type="molecule type" value="Genomic_DNA"/>
</dbReference>
<keyword evidence="4" id="KW-1185">Reference proteome</keyword>